<dbReference type="SUPFAM" id="SSF88713">
    <property type="entry name" value="Glycoside hydrolase/deacetylase"/>
    <property type="match status" value="1"/>
</dbReference>
<dbReference type="InterPro" id="IPR011330">
    <property type="entry name" value="Glyco_hydro/deAcase_b/a-brl"/>
</dbReference>
<protein>
    <recommendedName>
        <fullName evidence="3">NodB homology domain-containing protein</fullName>
    </recommendedName>
</protein>
<reference evidence="1 2" key="1">
    <citation type="submission" date="2021-05" db="EMBL/GenBank/DDBJ databases">
        <title>Novel Bacillus species.</title>
        <authorList>
            <person name="Liu G."/>
        </authorList>
    </citation>
    <scope>NUCLEOTIDE SEQUENCE [LARGE SCALE GENOMIC DNA]</scope>
    <source>
        <strain evidence="1 2">FJAT-49705</strain>
    </source>
</reference>
<name>A0ABS5NVX2_9BACI</name>
<accession>A0ABS5NVX2</accession>
<evidence type="ECO:0000313" key="1">
    <source>
        <dbReference type="EMBL" id="MBS4191609.1"/>
    </source>
</evidence>
<evidence type="ECO:0008006" key="3">
    <source>
        <dbReference type="Google" id="ProtNLM"/>
    </source>
</evidence>
<dbReference type="Gene3D" id="3.20.20.370">
    <property type="entry name" value="Glycoside hydrolase/deacetylase"/>
    <property type="match status" value="1"/>
</dbReference>
<keyword evidence="2" id="KW-1185">Reference proteome</keyword>
<gene>
    <name evidence="1" type="ORF">KHA94_15575</name>
</gene>
<proteinExistence type="predicted"/>
<organism evidence="1 2">
    <name type="scientific">Cytobacillus citreus</name>
    <dbReference type="NCBI Taxonomy" id="2833586"/>
    <lineage>
        <taxon>Bacteria</taxon>
        <taxon>Bacillati</taxon>
        <taxon>Bacillota</taxon>
        <taxon>Bacilli</taxon>
        <taxon>Bacillales</taxon>
        <taxon>Bacillaceae</taxon>
        <taxon>Cytobacillus</taxon>
    </lineage>
</organism>
<dbReference type="EMBL" id="JAGYPM010000003">
    <property type="protein sequence ID" value="MBS4191609.1"/>
    <property type="molecule type" value="Genomic_DNA"/>
</dbReference>
<comment type="caution">
    <text evidence="1">The sequence shown here is derived from an EMBL/GenBank/DDBJ whole genome shotgun (WGS) entry which is preliminary data.</text>
</comment>
<dbReference type="Proteomes" id="UP000681027">
    <property type="component" value="Unassembled WGS sequence"/>
</dbReference>
<dbReference type="RefSeq" id="WP_213103033.1">
    <property type="nucleotide sequence ID" value="NZ_JAGYPM010000003.1"/>
</dbReference>
<sequence>MARIGLFFDRQAEFDCWFNQNNIFERYLIEVLEHARVPYQLIDDISAFKTVDLLIVGFSNEDKDTKKALMKYATSGGIVISYGGLDFLCQDLGCTKMSTMDTGYADLMKYLDQENPLRFLQAHPWKNISSDAVRVYGELKSDTQQAAALLQIPMGDGHFDRWAVNIPSTIVSLQQGTKPIIEDGIPASDGTANIDEGILKADDGFELDWGVDREFTETGMPYFSIPYADLWREAIIGHLIRRALDKGLTLPVIEYWPAEVNHVALISFDSDMNINQAAEVTLQVLKEEDVQTTWCMIAPGFSSEIYKKAKANGHELAFHFNALDAEEGVWSETAFNEQLEWLKKEIGEKNLTSNKNHYTRFEGWGELFQWCEKNGIKADQTRGPSKKGNVGFLFGTCHPFFPISMSDEKNRFYDVLEIGFLTQDMNHPSLADTTIIEPFLEKVKRVNGVGHFLFHQYHVYHLPEVKNALVQFIREAKSKGFTFWTSKQINDWERARRQLTIFISGGLKVISDIEMPDIKVWIPASDIDSEDELVYKFGLAGKRKILSVQLNKVGL</sequence>
<evidence type="ECO:0000313" key="2">
    <source>
        <dbReference type="Proteomes" id="UP000681027"/>
    </source>
</evidence>